<comment type="caution">
    <text evidence="4">The sequence shown here is derived from an EMBL/GenBank/DDBJ whole genome shotgun (WGS) entry which is preliminary data.</text>
</comment>
<dbReference type="Pfam" id="PF07804">
    <property type="entry name" value="HipA_C"/>
    <property type="match status" value="1"/>
</dbReference>
<dbReference type="InterPro" id="IPR012893">
    <property type="entry name" value="HipA-like_C"/>
</dbReference>
<proteinExistence type="predicted"/>
<evidence type="ECO:0000256" key="1">
    <source>
        <dbReference type="ARBA" id="ARBA00022679"/>
    </source>
</evidence>
<protein>
    <recommendedName>
        <fullName evidence="3">HipA-like C-terminal domain-containing protein</fullName>
    </recommendedName>
</protein>
<organism evidence="4 5">
    <name type="scientific">Aliivibrio logei 5S-186</name>
    <dbReference type="NCBI Taxonomy" id="626086"/>
    <lineage>
        <taxon>Bacteria</taxon>
        <taxon>Pseudomonadati</taxon>
        <taxon>Pseudomonadota</taxon>
        <taxon>Gammaproteobacteria</taxon>
        <taxon>Vibrionales</taxon>
        <taxon>Vibrionaceae</taxon>
        <taxon>Aliivibrio</taxon>
    </lineage>
</organism>
<accession>A0ABX3AY56</accession>
<evidence type="ECO:0000313" key="5">
    <source>
        <dbReference type="Proteomes" id="UP000095059"/>
    </source>
</evidence>
<sequence>MQFQVFQWLIGATDGHAKNFSIFINAQGSYHLRLFYGILSAYPILDSKGMNIRSLKPVMGLTASKGKKYPIDKIYTHHFIDTAKAVGFDTARIEEIIKEFAVDMPLRN</sequence>
<dbReference type="RefSeq" id="WP_017022808.1">
    <property type="nucleotide sequence ID" value="NZ_AJYJ02000043.1"/>
</dbReference>
<evidence type="ECO:0000259" key="3">
    <source>
        <dbReference type="Pfam" id="PF07804"/>
    </source>
</evidence>
<gene>
    <name evidence="4" type="ORF">A1Q5_04595</name>
</gene>
<feature type="domain" description="HipA-like C-terminal" evidence="3">
    <location>
        <begin position="2"/>
        <end position="103"/>
    </location>
</feature>
<name>A0ABX3AY56_ALILO</name>
<evidence type="ECO:0000313" key="4">
    <source>
        <dbReference type="EMBL" id="OEF19713.1"/>
    </source>
</evidence>
<keyword evidence="5" id="KW-1185">Reference proteome</keyword>
<reference evidence="4 5" key="1">
    <citation type="journal article" date="2012" name="Science">
        <title>Ecological populations of bacteria act as socially cohesive units of antibiotic production and resistance.</title>
        <authorList>
            <person name="Cordero O.X."/>
            <person name="Wildschutte H."/>
            <person name="Kirkup B."/>
            <person name="Proehl S."/>
            <person name="Ngo L."/>
            <person name="Hussain F."/>
            <person name="Le Roux F."/>
            <person name="Mincer T."/>
            <person name="Polz M.F."/>
        </authorList>
    </citation>
    <scope>NUCLEOTIDE SEQUENCE [LARGE SCALE GENOMIC DNA]</scope>
    <source>
        <strain evidence="4 5">5S-186</strain>
    </source>
</reference>
<keyword evidence="1" id="KW-0808">Transferase</keyword>
<dbReference type="Proteomes" id="UP000095059">
    <property type="component" value="Unassembled WGS sequence"/>
</dbReference>
<keyword evidence="2" id="KW-0418">Kinase</keyword>
<evidence type="ECO:0000256" key="2">
    <source>
        <dbReference type="ARBA" id="ARBA00022777"/>
    </source>
</evidence>
<dbReference type="EMBL" id="AJYJ02000043">
    <property type="protein sequence ID" value="OEF19713.1"/>
    <property type="molecule type" value="Genomic_DNA"/>
</dbReference>